<keyword evidence="2 4" id="KW-0378">Hydrolase</keyword>
<comment type="similarity">
    <text evidence="1">Belongs to the carbon-nitrogen hydrolase superfamily. NIT1/NIT2 family.</text>
</comment>
<dbReference type="PROSITE" id="PS50263">
    <property type="entry name" value="CN_HYDROLASE"/>
    <property type="match status" value="1"/>
</dbReference>
<evidence type="ECO:0000256" key="2">
    <source>
        <dbReference type="ARBA" id="ARBA00022801"/>
    </source>
</evidence>
<proteinExistence type="inferred from homology"/>
<dbReference type="PANTHER" id="PTHR43674">
    <property type="entry name" value="NITRILASE C965.09-RELATED"/>
    <property type="match status" value="1"/>
</dbReference>
<evidence type="ECO:0000259" key="3">
    <source>
        <dbReference type="PROSITE" id="PS50263"/>
    </source>
</evidence>
<gene>
    <name evidence="4" type="ORF">ACGRVM_15305</name>
</gene>
<dbReference type="InterPro" id="IPR036526">
    <property type="entry name" value="C-N_Hydrolase_sf"/>
</dbReference>
<dbReference type="PANTHER" id="PTHR43674:SF2">
    <property type="entry name" value="BETA-UREIDOPROPIONASE"/>
    <property type="match status" value="1"/>
</dbReference>
<dbReference type="InterPro" id="IPR003010">
    <property type="entry name" value="C-N_Hydrolase"/>
</dbReference>
<dbReference type="EMBL" id="JBIHMM010000005">
    <property type="protein sequence ID" value="MFH0255272.1"/>
    <property type="molecule type" value="Genomic_DNA"/>
</dbReference>
<evidence type="ECO:0000256" key="1">
    <source>
        <dbReference type="ARBA" id="ARBA00010613"/>
    </source>
</evidence>
<dbReference type="GO" id="GO:0016787">
    <property type="term" value="F:hydrolase activity"/>
    <property type="evidence" value="ECO:0007669"/>
    <property type="project" value="UniProtKB-KW"/>
</dbReference>
<dbReference type="InterPro" id="IPR050345">
    <property type="entry name" value="Aliph_Amidase/BUP"/>
</dbReference>
<dbReference type="InterPro" id="IPR001110">
    <property type="entry name" value="UPF0012_CS"/>
</dbReference>
<dbReference type="Proteomes" id="UP001607157">
    <property type="component" value="Unassembled WGS sequence"/>
</dbReference>
<dbReference type="SUPFAM" id="SSF56317">
    <property type="entry name" value="Carbon-nitrogen hydrolase"/>
    <property type="match status" value="1"/>
</dbReference>
<keyword evidence="5" id="KW-1185">Reference proteome</keyword>
<feature type="domain" description="CN hydrolase" evidence="3">
    <location>
        <begin position="2"/>
        <end position="241"/>
    </location>
</feature>
<name>A0ABW7IAS4_9RHOB</name>
<accession>A0ABW7IAS4</accession>
<dbReference type="Pfam" id="PF00795">
    <property type="entry name" value="CN_hydrolase"/>
    <property type="match status" value="1"/>
</dbReference>
<protein>
    <submittedName>
        <fullName evidence="4">Nitrilase-related carbon-nitrogen hydrolase</fullName>
    </submittedName>
</protein>
<comment type="caution">
    <text evidence="4">The sequence shown here is derived from an EMBL/GenBank/DDBJ whole genome shotgun (WGS) entry which is preliminary data.</text>
</comment>
<dbReference type="Gene3D" id="3.60.110.10">
    <property type="entry name" value="Carbon-nitrogen hydrolase"/>
    <property type="match status" value="1"/>
</dbReference>
<sequence length="263" mass="27427">MTRIAVFQMSAAIDPAVRTARVIEAMKEAAEGGARLVIAPELALSGYGRGPVLAQEAQRPDGAWARALGAAAARHDISVIAGFPEDAGGTRHISALMIDRAAPDAAHVYRKGCLYGDYERGIFTAAGPSTVIVPMEGLNVGCLICYDVEFPENVRRLALAGADLVAVPTALPKGAPAEFIARHTIRARAFESQVFVAYADNADADEGFVYQGLSSIAAPDGAVLAEAGESGDALIFADIDTAAFGPSREANPYLEDAARQGLV</sequence>
<evidence type="ECO:0000313" key="4">
    <source>
        <dbReference type="EMBL" id="MFH0255272.1"/>
    </source>
</evidence>
<dbReference type="RefSeq" id="WP_377173049.1">
    <property type="nucleotide sequence ID" value="NZ_JBHTJC010000006.1"/>
</dbReference>
<dbReference type="PROSITE" id="PS01227">
    <property type="entry name" value="UPF0012"/>
    <property type="match status" value="1"/>
</dbReference>
<evidence type="ECO:0000313" key="5">
    <source>
        <dbReference type="Proteomes" id="UP001607157"/>
    </source>
</evidence>
<organism evidence="4 5">
    <name type="scientific">Roseovarius aquimarinus</name>
    <dbReference type="NCBI Taxonomy" id="1229156"/>
    <lineage>
        <taxon>Bacteria</taxon>
        <taxon>Pseudomonadati</taxon>
        <taxon>Pseudomonadota</taxon>
        <taxon>Alphaproteobacteria</taxon>
        <taxon>Rhodobacterales</taxon>
        <taxon>Roseobacteraceae</taxon>
        <taxon>Roseovarius</taxon>
    </lineage>
</organism>
<reference evidence="4 5" key="1">
    <citation type="submission" date="2024-10" db="EMBL/GenBank/DDBJ databases">
        <authorList>
            <person name="Yang X.-N."/>
        </authorList>
    </citation>
    <scope>NUCLEOTIDE SEQUENCE [LARGE SCALE GENOMIC DNA]</scope>
    <source>
        <strain evidence="4 5">CAU 1059</strain>
    </source>
</reference>